<organism evidence="1 2">
    <name type="scientific">Rhizobium leguminosarum</name>
    <dbReference type="NCBI Taxonomy" id="384"/>
    <lineage>
        <taxon>Bacteria</taxon>
        <taxon>Pseudomonadati</taxon>
        <taxon>Pseudomonadota</taxon>
        <taxon>Alphaproteobacteria</taxon>
        <taxon>Hyphomicrobiales</taxon>
        <taxon>Rhizobiaceae</taxon>
        <taxon>Rhizobium/Agrobacterium group</taxon>
        <taxon>Rhizobium</taxon>
    </lineage>
</organism>
<dbReference type="Proteomes" id="UP000238523">
    <property type="component" value="Chromosome"/>
</dbReference>
<evidence type="ECO:0000313" key="2">
    <source>
        <dbReference type="Proteomes" id="UP000238523"/>
    </source>
</evidence>
<proteinExistence type="predicted"/>
<protein>
    <submittedName>
        <fullName evidence="1">Uncharacterized protein</fullName>
    </submittedName>
</protein>
<dbReference type="AlphaFoldDB" id="A0A2K9Z8H5"/>
<name>A0A2K9Z8H5_RHILE</name>
<dbReference type="EMBL" id="CP025012">
    <property type="protein sequence ID" value="AUW44542.1"/>
    <property type="molecule type" value="Genomic_DNA"/>
</dbReference>
<sequence>MTGMMIYHNSLDVAWEAAARFLRV</sequence>
<evidence type="ECO:0000313" key="1">
    <source>
        <dbReference type="EMBL" id="AUW44542.1"/>
    </source>
</evidence>
<reference evidence="1 2" key="1">
    <citation type="submission" date="2017-11" db="EMBL/GenBank/DDBJ databases">
        <title>Complete genome of Rhizobium leguminosarum Norway, an ineffective micro-symbiont.</title>
        <authorList>
            <person name="Hoffrichter A."/>
            <person name="Liang J."/>
            <person name="Brachmann A."/>
            <person name="Marin M."/>
        </authorList>
    </citation>
    <scope>NUCLEOTIDE SEQUENCE [LARGE SCALE GENOMIC DNA]</scope>
    <source>
        <strain evidence="1 2">Norway</strain>
    </source>
</reference>
<accession>A0A2K9Z8H5</accession>
<gene>
    <name evidence="1" type="ORF">CUJ84_Chr004222</name>
</gene>